<dbReference type="PANTHER" id="PTHR28660">
    <property type="entry name" value="COILED-COIL DOMAIN-CONTAINING PROTEIN 73"/>
    <property type="match status" value="1"/>
</dbReference>
<dbReference type="InterPro" id="IPR031650">
    <property type="entry name" value="CCDC73"/>
</dbReference>
<keyword evidence="4" id="KW-1185">Reference proteome</keyword>
<feature type="coiled-coil region" evidence="1">
    <location>
        <begin position="177"/>
        <end position="222"/>
    </location>
</feature>
<protein>
    <recommendedName>
        <fullName evidence="5">Coiled-coil domain-containing protein 73</fullName>
    </recommendedName>
</protein>
<feature type="compositionally biased region" description="Basic and acidic residues" evidence="2">
    <location>
        <begin position="1169"/>
        <end position="1178"/>
    </location>
</feature>
<dbReference type="EMBL" id="VBQZ03000080">
    <property type="protein sequence ID" value="MXQ92267.1"/>
    <property type="molecule type" value="Genomic_DNA"/>
</dbReference>
<evidence type="ECO:0000313" key="4">
    <source>
        <dbReference type="Proteomes" id="UP000322234"/>
    </source>
</evidence>
<gene>
    <name evidence="3" type="ORF">E5288_WYG020386</name>
</gene>
<feature type="region of interest" description="Disordered" evidence="2">
    <location>
        <begin position="1"/>
        <end position="44"/>
    </location>
</feature>
<feature type="coiled-coil region" evidence="1">
    <location>
        <begin position="315"/>
        <end position="500"/>
    </location>
</feature>
<evidence type="ECO:0000256" key="1">
    <source>
        <dbReference type="SAM" id="Coils"/>
    </source>
</evidence>
<evidence type="ECO:0000313" key="3">
    <source>
        <dbReference type="EMBL" id="MXQ92267.1"/>
    </source>
</evidence>
<organism evidence="3 4">
    <name type="scientific">Bos mutus</name>
    <name type="common">wild yak</name>
    <dbReference type="NCBI Taxonomy" id="72004"/>
    <lineage>
        <taxon>Eukaryota</taxon>
        <taxon>Metazoa</taxon>
        <taxon>Chordata</taxon>
        <taxon>Craniata</taxon>
        <taxon>Vertebrata</taxon>
        <taxon>Euteleostomi</taxon>
        <taxon>Mammalia</taxon>
        <taxon>Eutheria</taxon>
        <taxon>Laurasiatheria</taxon>
        <taxon>Artiodactyla</taxon>
        <taxon>Ruminantia</taxon>
        <taxon>Pecora</taxon>
        <taxon>Bovidae</taxon>
        <taxon>Bovinae</taxon>
        <taxon>Bos</taxon>
    </lineage>
</organism>
<dbReference type="Pfam" id="PF15818">
    <property type="entry name" value="CCDC73"/>
    <property type="match status" value="2"/>
</dbReference>
<sequence length="1178" mass="134277">MGAGAPAAGGRLTGVSGSRASQLPPPLSALSPGRVRPPAASSGPALARGWRVWDWFLDPASSADSGQLVNDSPAHFPVIILASGEYHSTWQYEHRLQPLWSCKASLSHQQFYCKIGPFFLSSKSMVKDESEFRYIECFRSSGDFYLHINKDYEQEREYTLGNVCHDYHTVTNGPDGVKEAETQYEEQIAKIIMETQELKWQKETLQNQKDTLAKQHKEAMAVFKKQLQMKMCALEEEKGKFQLATEIKEKEIEGLKETLKTLQVSKYSLQKKVSEMEQKVQLHLLAKEDHQKQLNEIEKYYTIITGQFGLVKENHEKLEQNVQEAIQLNKRLSALNKKQESEINSLKKELKTVTSDLIKTKVTCQQQKMGAENNLTIKEQKFQELEERLKMELELNKKINEEITCIQDEKQASNHEIFWKSTLERDNELQREKVKENEEKFLNLQNEHEKALGTWKKHVEELNGEINEIKNELSSLKETHTKLQEDYDELCDQKKFEEDKKFENLPEVNTEMSVEKSGNTIIQKYNSRQEIREENTKSCCLDTEYKEKGETKEGPFLEEIIIDLQLFEKSSKNKIDIVVPQDENQSEISLGKTLGIEKELISEGQTLDITNFTKVVTTEIKNKVDLEKDNECTELKSPSIPFVVADSSMETEKIHLERTEGLDLHHANTHLGVENNSTSFNSILNEMACHTNHKKDVSEDEPFRQQLRLFPGTQENTTEKVITNSHQIKTDLDSSVDIKRNLVQPQKYSLQDSNNVMLDDKQCKIRQTQLLNKKSERSLLPFKETSDVQQVGEGPSEQPQLAIPCDIAINHPISSAVFSDNLNVLLKNSDKIVNIMPMLVTPNSSPGKRTIWKNLNDMQNSQFENCLGYLENNVTLSHLQINNENIDASQAKDMKTASHVKTSTEMQFSNKESQIDENQITEVKKKDYFPNERQHTLLNSTEKTESLNDIVSGKIYSEGQLEESCSFHIKPSGDLVNISGRSAFDLSTSDKKTEKTLVYVNFLGPSSWSKVNQIESQTVSTSTSSIPLLLNERPVSLLENKKTVSMTLCKNVSVDEARNDVGPDTTSINRVADTLNNSSIHPDPRGEPSEERNAIAKTFYDSSFPTEHVKTKPLKSTPLQSHFQAIKIKNTDSDVSSGEDDWQHLVTNQINEIEKFLSLENNNQPKKRKAEEMAEKTD</sequence>
<comment type="caution">
    <text evidence="3">The sequence shown here is derived from an EMBL/GenBank/DDBJ whole genome shotgun (WGS) entry which is preliminary data.</text>
</comment>
<evidence type="ECO:0000256" key="2">
    <source>
        <dbReference type="SAM" id="MobiDB-lite"/>
    </source>
</evidence>
<dbReference type="PANTHER" id="PTHR28660:SF1">
    <property type="entry name" value="COILED-COIL DOMAIN-CONTAINING PROTEIN 73"/>
    <property type="match status" value="1"/>
</dbReference>
<dbReference type="Proteomes" id="UP000322234">
    <property type="component" value="Unassembled WGS sequence"/>
</dbReference>
<reference evidence="3" key="1">
    <citation type="submission" date="2019-10" db="EMBL/GenBank/DDBJ databases">
        <title>The sequence and de novo assembly of the wild yak genome.</title>
        <authorList>
            <person name="Liu Y."/>
        </authorList>
    </citation>
    <scope>NUCLEOTIDE SEQUENCE [LARGE SCALE GENOMIC DNA]</scope>
    <source>
        <strain evidence="3">WY2019</strain>
    </source>
</reference>
<feature type="region of interest" description="Disordered" evidence="2">
    <location>
        <begin position="1157"/>
        <end position="1178"/>
    </location>
</feature>
<accession>A0A6B0RU37</accession>
<proteinExistence type="predicted"/>
<feature type="compositionally biased region" description="Low complexity" evidence="2">
    <location>
        <begin position="18"/>
        <end position="32"/>
    </location>
</feature>
<evidence type="ECO:0008006" key="5">
    <source>
        <dbReference type="Google" id="ProtNLM"/>
    </source>
</evidence>
<dbReference type="AlphaFoldDB" id="A0A6B0RU37"/>
<keyword evidence="1" id="KW-0175">Coiled coil</keyword>
<name>A0A6B0RU37_9CETA</name>